<keyword evidence="1" id="KW-0812">Transmembrane</keyword>
<proteinExistence type="predicted"/>
<evidence type="ECO:0000256" key="1">
    <source>
        <dbReference type="SAM" id="Phobius"/>
    </source>
</evidence>
<evidence type="ECO:0000313" key="3">
    <source>
        <dbReference type="Proteomes" id="UP000481252"/>
    </source>
</evidence>
<sequence length="70" mass="7923">MESSQTDIVATLIGWTPILLIMLWLVYFTKRSQKRQGSMVEVARENTEAIRENTVAMRDLIAKLNQAKGG</sequence>
<keyword evidence="1" id="KW-0472">Membrane</keyword>
<evidence type="ECO:0000313" key="2">
    <source>
        <dbReference type="EMBL" id="NGN40382.1"/>
    </source>
</evidence>
<reference evidence="2 3" key="1">
    <citation type="submission" date="2020-02" db="EMBL/GenBank/DDBJ databases">
        <title>Genome sequence of the type strain CGMCC 1.15528 of Mesorhizobium zhangyense.</title>
        <authorList>
            <person name="Gao J."/>
            <person name="Sun J."/>
        </authorList>
    </citation>
    <scope>NUCLEOTIDE SEQUENCE [LARGE SCALE GENOMIC DNA]</scope>
    <source>
        <strain evidence="2 3">CGMCC 1.15528</strain>
    </source>
</reference>
<dbReference type="AlphaFoldDB" id="A0A7C9R5C4"/>
<comment type="caution">
    <text evidence="2">The sequence shown here is derived from an EMBL/GenBank/DDBJ whole genome shotgun (WGS) entry which is preliminary data.</text>
</comment>
<protein>
    <submittedName>
        <fullName evidence="2">Uncharacterized protein</fullName>
    </submittedName>
</protein>
<gene>
    <name evidence="2" type="ORF">G6N74_04840</name>
</gene>
<accession>A0A7C9R5C4</accession>
<dbReference type="EMBL" id="JAAKZG010000002">
    <property type="protein sequence ID" value="NGN40382.1"/>
    <property type="molecule type" value="Genomic_DNA"/>
</dbReference>
<organism evidence="2 3">
    <name type="scientific">Mesorhizobium zhangyense</name>
    <dbReference type="NCBI Taxonomy" id="1776730"/>
    <lineage>
        <taxon>Bacteria</taxon>
        <taxon>Pseudomonadati</taxon>
        <taxon>Pseudomonadota</taxon>
        <taxon>Alphaproteobacteria</taxon>
        <taxon>Hyphomicrobiales</taxon>
        <taxon>Phyllobacteriaceae</taxon>
        <taxon>Mesorhizobium</taxon>
    </lineage>
</organism>
<keyword evidence="1" id="KW-1133">Transmembrane helix</keyword>
<keyword evidence="3" id="KW-1185">Reference proteome</keyword>
<dbReference type="RefSeq" id="WP_165114957.1">
    <property type="nucleotide sequence ID" value="NZ_JAAKZG010000002.1"/>
</dbReference>
<dbReference type="Proteomes" id="UP000481252">
    <property type="component" value="Unassembled WGS sequence"/>
</dbReference>
<feature type="transmembrane region" description="Helical" evidence="1">
    <location>
        <begin position="12"/>
        <end position="29"/>
    </location>
</feature>
<name>A0A7C9R5C4_9HYPH</name>